<protein>
    <recommendedName>
        <fullName evidence="9">Benzoyl-CoA oxygenase component A</fullName>
        <ecNumber evidence="9">1.14.13.208</ecNumber>
    </recommendedName>
</protein>
<evidence type="ECO:0000256" key="8">
    <source>
        <dbReference type="ARBA" id="ARBA00023014"/>
    </source>
</evidence>
<evidence type="ECO:0000313" key="12">
    <source>
        <dbReference type="EMBL" id="MBL0424925.1"/>
    </source>
</evidence>
<dbReference type="SUPFAM" id="SSF52343">
    <property type="entry name" value="Ferredoxin reductase-like, C-terminal NADP-linked domain"/>
    <property type="match status" value="1"/>
</dbReference>
<reference evidence="12 13" key="1">
    <citation type="journal article" date="2017" name="Int. J. Syst. Evol. Microbiol.">
        <title>Ramlibacter alkalitolerans sp. nov., alkali-tolerant bacterium isolated from soil of ginseng.</title>
        <authorList>
            <person name="Lee D.H."/>
            <person name="Cha C.J."/>
        </authorList>
    </citation>
    <scope>NUCLEOTIDE SEQUENCE [LARGE SCALE GENOMIC DNA]</scope>
    <source>
        <strain evidence="12 13">KACC 19305</strain>
    </source>
</reference>
<gene>
    <name evidence="12" type="primary">boxA</name>
    <name evidence="12" type="ORF">JI746_07385</name>
</gene>
<accession>A0ABS1JL25</accession>
<dbReference type="InterPro" id="IPR015701">
    <property type="entry name" value="FNR"/>
</dbReference>
<organism evidence="12 13">
    <name type="scientific">Ramlibacter alkalitolerans</name>
    <dbReference type="NCBI Taxonomy" id="2039631"/>
    <lineage>
        <taxon>Bacteria</taxon>
        <taxon>Pseudomonadati</taxon>
        <taxon>Pseudomonadota</taxon>
        <taxon>Betaproteobacteria</taxon>
        <taxon>Burkholderiales</taxon>
        <taxon>Comamonadaceae</taxon>
        <taxon>Ramlibacter</taxon>
    </lineage>
</organism>
<evidence type="ECO:0000256" key="3">
    <source>
        <dbReference type="ARBA" id="ARBA00022723"/>
    </source>
</evidence>
<dbReference type="InterPro" id="IPR017938">
    <property type="entry name" value="Riboflavin_synthase-like_b-brl"/>
</dbReference>
<evidence type="ECO:0000259" key="11">
    <source>
        <dbReference type="PROSITE" id="PS51384"/>
    </source>
</evidence>
<dbReference type="InterPro" id="IPR017900">
    <property type="entry name" value="4Fe4S_Fe_S_CS"/>
</dbReference>
<sequence length="427" mass="46598">MDASDVIFLKQHLIDPEICIRCNTCEATCPVAAITHDSNNYVVDAAKCNLCMACVPPCPTGSIDNWHTVPKARPYTLEEQFGWDALPAPLSDAELAEAAGGADLAILPVAEPGAPMADLDPQASTFRSADWGSSVPPWSAAHAFTNLYGPKAPVKTVLATVTGNHRVTAVGKEYDTHHVVLDFGTTPFPVLEGQSIAIVPPGTDAMGRAHHPRQYSIASARNGERPGYNNVSLTIKRVLEDHEGRPVRGVASNYMCDLKVGDKVEVIGPFGASFLMPNHPRSHVVMICTGTGSAPMRAMTEWRRRLRNSGKFEGGKLLLFFGARTPEELPYFGPLQKLPKDFIDLNLAFSRVPGQPRRYVQDLMRERAADLAPLLADPNAYFFVCGLKSMEEGVVMTLREVATHVGLDWETVGTALRRDGRLHLETY</sequence>
<dbReference type="EMBL" id="JAEQND010000003">
    <property type="protein sequence ID" value="MBL0424925.1"/>
    <property type="molecule type" value="Genomic_DNA"/>
</dbReference>
<evidence type="ECO:0000256" key="6">
    <source>
        <dbReference type="ARBA" id="ARBA00023002"/>
    </source>
</evidence>
<keyword evidence="8" id="KW-0411">Iron-sulfur</keyword>
<comment type="caution">
    <text evidence="12">The sequence shown here is derived from an EMBL/GenBank/DDBJ whole genome shotgun (WGS) entry which is preliminary data.</text>
</comment>
<dbReference type="InterPro" id="IPR039261">
    <property type="entry name" value="FNR_nucleotide-bd"/>
</dbReference>
<dbReference type="PROSITE" id="PS51384">
    <property type="entry name" value="FAD_FR"/>
    <property type="match status" value="1"/>
</dbReference>
<evidence type="ECO:0000259" key="10">
    <source>
        <dbReference type="PROSITE" id="PS51379"/>
    </source>
</evidence>
<dbReference type="NCBIfam" id="TIGR03224">
    <property type="entry name" value="benzo_boxA"/>
    <property type="match status" value="1"/>
</dbReference>
<keyword evidence="6 9" id="KW-0560">Oxidoreductase</keyword>
<feature type="domain" description="4Fe-4S ferredoxin-type" evidence="10">
    <location>
        <begin position="10"/>
        <end position="39"/>
    </location>
</feature>
<dbReference type="PRINTS" id="PR00371">
    <property type="entry name" value="FPNCR"/>
</dbReference>
<keyword evidence="2 9" id="KW-0285">Flavoprotein</keyword>
<dbReference type="InterPro" id="IPR017634">
    <property type="entry name" value="Benzoyl_CoA_Oase_BoxA"/>
</dbReference>
<dbReference type="Pfam" id="PF00175">
    <property type="entry name" value="NAD_binding_1"/>
    <property type="match status" value="1"/>
</dbReference>
<dbReference type="PROSITE" id="PS00198">
    <property type="entry name" value="4FE4S_FER_1"/>
    <property type="match status" value="1"/>
</dbReference>
<evidence type="ECO:0000256" key="1">
    <source>
        <dbReference type="ARBA" id="ARBA00001974"/>
    </source>
</evidence>
<dbReference type="SUPFAM" id="SSF54862">
    <property type="entry name" value="4Fe-4S ferredoxins"/>
    <property type="match status" value="1"/>
</dbReference>
<feature type="domain" description="4Fe-4S ferredoxin-type" evidence="10">
    <location>
        <begin position="41"/>
        <end position="68"/>
    </location>
</feature>
<evidence type="ECO:0000256" key="2">
    <source>
        <dbReference type="ARBA" id="ARBA00022630"/>
    </source>
</evidence>
<dbReference type="PANTHER" id="PTHR43314">
    <property type="match status" value="1"/>
</dbReference>
<keyword evidence="13" id="KW-1185">Reference proteome</keyword>
<evidence type="ECO:0000256" key="7">
    <source>
        <dbReference type="ARBA" id="ARBA00023004"/>
    </source>
</evidence>
<proteinExistence type="predicted"/>
<dbReference type="Pfam" id="PF13237">
    <property type="entry name" value="Fer4_10"/>
    <property type="match status" value="1"/>
</dbReference>
<dbReference type="Gene3D" id="3.40.50.80">
    <property type="entry name" value="Nucleotide-binding domain of ferredoxin-NADP reductase (FNR) module"/>
    <property type="match status" value="1"/>
</dbReference>
<comment type="cofactor">
    <cofactor evidence="1">
        <name>FAD</name>
        <dbReference type="ChEBI" id="CHEBI:57692"/>
    </cofactor>
</comment>
<name>A0ABS1JL25_9BURK</name>
<feature type="domain" description="FAD-binding FR-type" evidence="11">
    <location>
        <begin position="154"/>
        <end position="276"/>
    </location>
</feature>
<dbReference type="InterPro" id="IPR001709">
    <property type="entry name" value="Flavoprot_Pyr_Nucl_cyt_Rdtase"/>
</dbReference>
<evidence type="ECO:0000256" key="5">
    <source>
        <dbReference type="ARBA" id="ARBA00022857"/>
    </source>
</evidence>
<dbReference type="InterPro" id="IPR017927">
    <property type="entry name" value="FAD-bd_FR_type"/>
</dbReference>
<dbReference type="SUPFAM" id="SSF63380">
    <property type="entry name" value="Riboflavin synthase domain-like"/>
    <property type="match status" value="1"/>
</dbReference>
<dbReference type="Gene3D" id="2.40.30.10">
    <property type="entry name" value="Translation factors"/>
    <property type="match status" value="1"/>
</dbReference>
<dbReference type="PROSITE" id="PS51379">
    <property type="entry name" value="4FE4S_FER_2"/>
    <property type="match status" value="2"/>
</dbReference>
<keyword evidence="7" id="KW-0408">Iron</keyword>
<dbReference type="PIRSF" id="PIRSF000361">
    <property type="entry name" value="Frd-NADP+_RD"/>
    <property type="match status" value="1"/>
</dbReference>
<dbReference type="RefSeq" id="WP_201688150.1">
    <property type="nucleotide sequence ID" value="NZ_JAEQND010000003.1"/>
</dbReference>
<dbReference type="Gene3D" id="3.30.70.20">
    <property type="match status" value="1"/>
</dbReference>
<keyword evidence="4 9" id="KW-0274">FAD</keyword>
<dbReference type="InterPro" id="IPR017896">
    <property type="entry name" value="4Fe4S_Fe-S-bd"/>
</dbReference>
<dbReference type="InterPro" id="IPR001433">
    <property type="entry name" value="OxRdtase_FAD/NAD-bd"/>
</dbReference>
<keyword evidence="3" id="KW-0479">Metal-binding</keyword>
<dbReference type="Proteomes" id="UP000622707">
    <property type="component" value="Unassembled WGS sequence"/>
</dbReference>
<dbReference type="EC" id="1.14.13.208" evidence="9"/>
<keyword evidence="5 9" id="KW-0521">NADP</keyword>
<evidence type="ECO:0000256" key="9">
    <source>
        <dbReference type="PIRNR" id="PIRNR000361"/>
    </source>
</evidence>
<evidence type="ECO:0000313" key="13">
    <source>
        <dbReference type="Proteomes" id="UP000622707"/>
    </source>
</evidence>
<dbReference type="PIRSF" id="PIRSF501177">
    <property type="entry name" value="BoxA"/>
    <property type="match status" value="1"/>
</dbReference>
<dbReference type="GO" id="GO:0016491">
    <property type="term" value="F:oxidoreductase activity"/>
    <property type="evidence" value="ECO:0007669"/>
    <property type="project" value="UniProtKB-KW"/>
</dbReference>
<comment type="catalytic activity">
    <reaction evidence="9">
        <text>benzoyl-CoA + NADPH + O2 + H(+) = 2,3-epoxy-2,3-dihydrobenzoyl-CoA + NADP(+) + H2O</text>
        <dbReference type="Rhea" id="RHEA:48312"/>
        <dbReference type="ChEBI" id="CHEBI:15377"/>
        <dbReference type="ChEBI" id="CHEBI:15378"/>
        <dbReference type="ChEBI" id="CHEBI:15379"/>
        <dbReference type="ChEBI" id="CHEBI:57369"/>
        <dbReference type="ChEBI" id="CHEBI:57783"/>
        <dbReference type="ChEBI" id="CHEBI:58349"/>
        <dbReference type="ChEBI" id="CHEBI:88118"/>
        <dbReference type="EC" id="1.14.13.208"/>
    </reaction>
</comment>
<comment type="subunit">
    <text evidence="9">Homodimer.</text>
</comment>
<evidence type="ECO:0000256" key="4">
    <source>
        <dbReference type="ARBA" id="ARBA00022827"/>
    </source>
</evidence>